<dbReference type="RefSeq" id="XP_024703029.1">
    <property type="nucleotide sequence ID" value="XM_024852313.1"/>
</dbReference>
<evidence type="ECO:0000256" key="2">
    <source>
        <dbReference type="SAM" id="Phobius"/>
    </source>
</evidence>
<dbReference type="GeneID" id="36560011"/>
<dbReference type="GO" id="GO:0016020">
    <property type="term" value="C:membrane"/>
    <property type="evidence" value="ECO:0007669"/>
    <property type="project" value="InterPro"/>
</dbReference>
<accession>A0A2I2G4C4</accession>
<dbReference type="GO" id="GO:0046873">
    <property type="term" value="F:metal ion transmembrane transporter activity"/>
    <property type="evidence" value="ECO:0007669"/>
    <property type="project" value="InterPro"/>
</dbReference>
<dbReference type="VEuPathDB" id="FungiDB:P170DRAFT_465311"/>
<feature type="compositionally biased region" description="Basic and acidic residues" evidence="1">
    <location>
        <begin position="693"/>
        <end position="702"/>
    </location>
</feature>
<protein>
    <submittedName>
        <fullName evidence="3">Uncharacterized protein</fullName>
    </submittedName>
</protein>
<name>A0A2I2G4C4_9EURO</name>
<keyword evidence="2" id="KW-0472">Membrane</keyword>
<reference evidence="3 4" key="1">
    <citation type="submission" date="2016-12" db="EMBL/GenBank/DDBJ databases">
        <title>The genomes of Aspergillus section Nigri reveals drivers in fungal speciation.</title>
        <authorList>
            <consortium name="DOE Joint Genome Institute"/>
            <person name="Vesth T.C."/>
            <person name="Nybo J."/>
            <person name="Theobald S."/>
            <person name="Brandl J."/>
            <person name="Frisvad J.C."/>
            <person name="Nielsen K.F."/>
            <person name="Lyhne E.K."/>
            <person name="Kogle M.E."/>
            <person name="Kuo A."/>
            <person name="Riley R."/>
            <person name="Clum A."/>
            <person name="Nolan M."/>
            <person name="Lipzen A."/>
            <person name="Salamov A."/>
            <person name="Henrissat B."/>
            <person name="Wiebenga A."/>
            <person name="De Vries R.P."/>
            <person name="Grigoriev I.V."/>
            <person name="Mortensen U.H."/>
            <person name="Andersen M.R."/>
            <person name="Baker S.E."/>
        </authorList>
    </citation>
    <scope>NUCLEOTIDE SEQUENCE [LARGE SCALE GENOMIC DNA]</scope>
    <source>
        <strain evidence="3 4">IBT 23096</strain>
    </source>
</reference>
<feature type="compositionally biased region" description="Basic and acidic residues" evidence="1">
    <location>
        <begin position="667"/>
        <end position="681"/>
    </location>
</feature>
<feature type="transmembrane region" description="Helical" evidence="2">
    <location>
        <begin position="526"/>
        <end position="545"/>
    </location>
</feature>
<keyword evidence="2" id="KW-1133">Transmembrane helix</keyword>
<keyword evidence="2" id="KW-0812">Transmembrane</keyword>
<feature type="region of interest" description="Disordered" evidence="1">
    <location>
        <begin position="1"/>
        <end position="20"/>
    </location>
</feature>
<dbReference type="Gene3D" id="1.20.58.340">
    <property type="entry name" value="Magnesium transport protein CorA, transmembrane region"/>
    <property type="match status" value="1"/>
</dbReference>
<evidence type="ECO:0000313" key="4">
    <source>
        <dbReference type="Proteomes" id="UP000234275"/>
    </source>
</evidence>
<feature type="transmembrane region" description="Helical" evidence="2">
    <location>
        <begin position="557"/>
        <end position="577"/>
    </location>
</feature>
<feature type="compositionally biased region" description="Basic and acidic residues" evidence="1">
    <location>
        <begin position="751"/>
        <end position="762"/>
    </location>
</feature>
<proteinExistence type="predicted"/>
<gene>
    <name evidence="3" type="ORF">P170DRAFT_465311</name>
</gene>
<sequence>MNKDMAMSNMENENMAPSMDKMDNMNMKNMNGMNDMHNMEHMDNMNETMNMKRDNQEAGAMDKTMDESMTGGMNMDMDMPMTAYHEHSMSDAVDVRSYLDSIESRSQKCPRYQWLLDYLRRDPNFLAERIHPIVPGKTRTMVADFLSDSTTSPVIEYASNTKDIEKALANRPASAVVRLVCVVSTSGVGERIRKQQISRRFQTRISRRKIKPDLRAPVVTRARTAGVFGSHPIWGHTSCLPDPAVVGCVAAAIRLDAGILLQHLDQQEHLVYQMISRKKQHASPTGSQVAWLDPISLGVNQENYITATVLTEYVPEPAENNPTKNEQPQYTIFLLVNEDNCLGIDFNTYSTTLDQLVHAYEGTPHESFEARLRSKNEEERRDVLKDPIILIWDYIAALSSSFSCQLELYRRRWNILYEPYANTSVVYGDAGDRDHVREEARQLSIHLQYIQRCLQTLNQAVSRQQTRNPTANESGLDELIQDFEQMLTQLESLKLAYDTFIEQQVSKISLSEARKSMTEARDLQRLSYLGFVFAPLSLASSFFSINIRPLGGHAPLWLFIVTAMSILILSILILLSFTPRVHRALKRARERMVTFLSTSDPRDLEPSLPQFEDDGRLSKLGDRIVEIGHVAPENLQHASRPERFSRPSPPRPQRPGTAQKVLASIFHAKDVNGDRKNRSESPGRVTRRGQPPVREEFADLPRKRAGSSGTNVRSTEDERAGGSGEVWVIEEVYRSTSNRKRDSEEQSDQEATGKKSEDEANERRRKRRRRGRGRKGRR</sequence>
<feature type="region of interest" description="Disordered" evidence="1">
    <location>
        <begin position="631"/>
        <end position="778"/>
    </location>
</feature>
<dbReference type="AlphaFoldDB" id="A0A2I2G4C4"/>
<dbReference type="InterPro" id="IPR002523">
    <property type="entry name" value="MgTranspt_CorA/ZnTranspt_ZntB"/>
</dbReference>
<organism evidence="3 4">
    <name type="scientific">Aspergillus steynii IBT 23096</name>
    <dbReference type="NCBI Taxonomy" id="1392250"/>
    <lineage>
        <taxon>Eukaryota</taxon>
        <taxon>Fungi</taxon>
        <taxon>Dikarya</taxon>
        <taxon>Ascomycota</taxon>
        <taxon>Pezizomycotina</taxon>
        <taxon>Eurotiomycetes</taxon>
        <taxon>Eurotiomycetidae</taxon>
        <taxon>Eurotiales</taxon>
        <taxon>Aspergillaceae</taxon>
        <taxon>Aspergillus</taxon>
        <taxon>Aspergillus subgen. Circumdati</taxon>
    </lineage>
</organism>
<evidence type="ECO:0000313" key="3">
    <source>
        <dbReference type="EMBL" id="PLB47727.1"/>
    </source>
</evidence>
<dbReference type="Pfam" id="PF01544">
    <property type="entry name" value="CorA"/>
    <property type="match status" value="1"/>
</dbReference>
<feature type="compositionally biased region" description="Basic residues" evidence="1">
    <location>
        <begin position="763"/>
        <end position="778"/>
    </location>
</feature>
<comment type="caution">
    <text evidence="3">The sequence shown here is derived from an EMBL/GenBank/DDBJ whole genome shotgun (WGS) entry which is preliminary data.</text>
</comment>
<dbReference type="OrthoDB" id="3231000at2759"/>
<evidence type="ECO:0000256" key="1">
    <source>
        <dbReference type="SAM" id="MobiDB-lite"/>
    </source>
</evidence>
<keyword evidence="4" id="KW-1185">Reference proteome</keyword>
<dbReference type="EMBL" id="MSFO01000005">
    <property type="protein sequence ID" value="PLB47727.1"/>
    <property type="molecule type" value="Genomic_DNA"/>
</dbReference>
<dbReference type="Proteomes" id="UP000234275">
    <property type="component" value="Unassembled WGS sequence"/>
</dbReference>